<dbReference type="InterPro" id="IPR001498">
    <property type="entry name" value="Impact_N"/>
</dbReference>
<dbReference type="InterPro" id="IPR020568">
    <property type="entry name" value="Ribosomal_Su5_D2-typ_SF"/>
</dbReference>
<reference evidence="4 5" key="1">
    <citation type="submission" date="2022-12" db="EMBL/GenBank/DDBJ databases">
        <title>Chromosome-level genome of Tegillarca granosa.</title>
        <authorList>
            <person name="Kim J."/>
        </authorList>
    </citation>
    <scope>NUCLEOTIDE SEQUENCE [LARGE SCALE GENOMIC DNA]</scope>
    <source>
        <strain evidence="4">Teg-2019</strain>
        <tissue evidence="4">Adductor muscle</tissue>
    </source>
</reference>
<evidence type="ECO:0000313" key="5">
    <source>
        <dbReference type="Proteomes" id="UP001217089"/>
    </source>
</evidence>
<gene>
    <name evidence="4" type="ORF">KUTeg_010629</name>
</gene>
<evidence type="ECO:0000259" key="3">
    <source>
        <dbReference type="Pfam" id="PF01205"/>
    </source>
</evidence>
<evidence type="ECO:0000256" key="1">
    <source>
        <dbReference type="SAM" id="Coils"/>
    </source>
</evidence>
<feature type="domain" description="Impact N-terminal" evidence="3">
    <location>
        <begin position="78"/>
        <end position="132"/>
    </location>
</feature>
<protein>
    <recommendedName>
        <fullName evidence="3">Impact N-terminal domain-containing protein</fullName>
    </recommendedName>
</protein>
<feature type="region of interest" description="Disordered" evidence="2">
    <location>
        <begin position="1"/>
        <end position="36"/>
    </location>
</feature>
<comment type="caution">
    <text evidence="4">The sequence shown here is derived from an EMBL/GenBank/DDBJ whole genome shotgun (WGS) entry which is preliminary data.</text>
</comment>
<sequence length="141" mass="16086">MGRSKKRKRENCGKSNQKSSNRKVRSSPGMSDKTDRETLREILNGISDIKHTLNNVVSRIDEHDSQIKSLENDFTIVQNDIYDKNEYGGGRNILSCLKEGFNNVLVVVSRTFGQKLGAKRFTFFKNAARSAIRKVEYQNIT</sequence>
<accession>A0ABQ9F6I5</accession>
<evidence type="ECO:0000256" key="2">
    <source>
        <dbReference type="SAM" id="MobiDB-lite"/>
    </source>
</evidence>
<proteinExistence type="predicted"/>
<keyword evidence="1" id="KW-0175">Coiled coil</keyword>
<dbReference type="Proteomes" id="UP001217089">
    <property type="component" value="Unassembled WGS sequence"/>
</dbReference>
<dbReference type="SUPFAM" id="SSF54211">
    <property type="entry name" value="Ribosomal protein S5 domain 2-like"/>
    <property type="match status" value="1"/>
</dbReference>
<dbReference type="Pfam" id="PF01205">
    <property type="entry name" value="Impact_N"/>
    <property type="match status" value="1"/>
</dbReference>
<name>A0ABQ9F6I5_TEGGR</name>
<dbReference type="EMBL" id="JARBDR010000486">
    <property type="protein sequence ID" value="KAJ8311816.1"/>
    <property type="molecule type" value="Genomic_DNA"/>
</dbReference>
<dbReference type="Gene3D" id="3.30.230.30">
    <property type="entry name" value="Impact, N-terminal domain"/>
    <property type="match status" value="1"/>
</dbReference>
<evidence type="ECO:0000313" key="4">
    <source>
        <dbReference type="EMBL" id="KAJ8311816.1"/>
    </source>
</evidence>
<organism evidence="4 5">
    <name type="scientific">Tegillarca granosa</name>
    <name type="common">Malaysian cockle</name>
    <name type="synonym">Anadara granosa</name>
    <dbReference type="NCBI Taxonomy" id="220873"/>
    <lineage>
        <taxon>Eukaryota</taxon>
        <taxon>Metazoa</taxon>
        <taxon>Spiralia</taxon>
        <taxon>Lophotrochozoa</taxon>
        <taxon>Mollusca</taxon>
        <taxon>Bivalvia</taxon>
        <taxon>Autobranchia</taxon>
        <taxon>Pteriomorphia</taxon>
        <taxon>Arcoida</taxon>
        <taxon>Arcoidea</taxon>
        <taxon>Arcidae</taxon>
        <taxon>Tegillarca</taxon>
    </lineage>
</organism>
<keyword evidence="5" id="KW-1185">Reference proteome</keyword>
<feature type="coiled-coil region" evidence="1">
    <location>
        <begin position="53"/>
        <end position="80"/>
    </location>
</feature>
<dbReference type="InterPro" id="IPR036956">
    <property type="entry name" value="Impact_N_sf"/>
</dbReference>